<reference evidence="2 3" key="1">
    <citation type="submission" date="2019-04" db="EMBL/GenBank/DDBJ databases">
        <title>Reference strain of H23.</title>
        <authorList>
            <person name="Luo X."/>
        </authorList>
    </citation>
    <scope>NUCLEOTIDE SEQUENCE [LARGE SCALE GENOMIC DNA]</scope>
    <source>
        <strain evidence="2 3">H23</strain>
    </source>
</reference>
<dbReference type="InterPro" id="IPR011978">
    <property type="entry name" value="YgfB-like"/>
</dbReference>
<dbReference type="PANTHER" id="PTHR37528">
    <property type="entry name" value="UPF0149 PROTEIN YGFB"/>
    <property type="match status" value="1"/>
</dbReference>
<evidence type="ECO:0000256" key="1">
    <source>
        <dbReference type="ARBA" id="ARBA00038308"/>
    </source>
</evidence>
<organism evidence="2 3">
    <name type="scientific">Luteimonas gilva</name>
    <dbReference type="NCBI Taxonomy" id="2572684"/>
    <lineage>
        <taxon>Bacteria</taxon>
        <taxon>Pseudomonadati</taxon>
        <taxon>Pseudomonadota</taxon>
        <taxon>Gammaproteobacteria</taxon>
        <taxon>Lysobacterales</taxon>
        <taxon>Lysobacteraceae</taxon>
        <taxon>Luteimonas</taxon>
    </lineage>
</organism>
<protein>
    <submittedName>
        <fullName evidence="2">UPF0149 family protein</fullName>
    </submittedName>
</protein>
<proteinExistence type="inferred from homology"/>
<name>A0A4U5JM39_9GAMM</name>
<dbReference type="GO" id="GO:0005829">
    <property type="term" value="C:cytosol"/>
    <property type="evidence" value="ECO:0007669"/>
    <property type="project" value="TreeGrafter"/>
</dbReference>
<dbReference type="Pfam" id="PF03695">
    <property type="entry name" value="UPF0149"/>
    <property type="match status" value="1"/>
</dbReference>
<accession>A0A4U5JM39</accession>
<dbReference type="NCBIfam" id="NF003405">
    <property type="entry name" value="PRK04758.1"/>
    <property type="match status" value="1"/>
</dbReference>
<evidence type="ECO:0000313" key="3">
    <source>
        <dbReference type="Proteomes" id="UP000308707"/>
    </source>
</evidence>
<dbReference type="PANTHER" id="PTHR37528:SF1">
    <property type="entry name" value="UPF0149 PROTEIN YGFB"/>
    <property type="match status" value="1"/>
</dbReference>
<dbReference type="InterPro" id="IPR036255">
    <property type="entry name" value="YgfB-like_sf"/>
</dbReference>
<dbReference type="OrthoDB" id="9783391at2"/>
<gene>
    <name evidence="2" type="ORF">FCE95_11470</name>
</gene>
<dbReference type="Gene3D" id="1.20.120.740">
    <property type="entry name" value="YgfB uncharacterised protein family UPF0149, PF03695"/>
    <property type="match status" value="1"/>
</dbReference>
<dbReference type="Proteomes" id="UP000308707">
    <property type="component" value="Unassembled WGS sequence"/>
</dbReference>
<dbReference type="SUPFAM" id="SSF101327">
    <property type="entry name" value="YgfB-like"/>
    <property type="match status" value="1"/>
</dbReference>
<sequence>MRGSVGAVRGPQQAGPAGAGILLPPALLHCADPFRAHPVSDELPSWSSVDAQAQALKLSATPSELHGALCGWLAGGGDGPDWLAKVLADDQAPKPEAGSALDAMNTVTRTQFEDRDFGFALLLPDEDAPLAERSEALFEWCRGFLGGFGLAAGKDPPLTDESREALDDLARLAAATPEPDGDEEDEAAYAEIEEFVRVAALLLHGDCVMGPRHRHRLN</sequence>
<keyword evidence="3" id="KW-1185">Reference proteome</keyword>
<evidence type="ECO:0000313" key="2">
    <source>
        <dbReference type="EMBL" id="TKR30712.1"/>
    </source>
</evidence>
<dbReference type="EMBL" id="SZUA01000002">
    <property type="protein sequence ID" value="TKR30712.1"/>
    <property type="molecule type" value="Genomic_DNA"/>
</dbReference>
<dbReference type="AlphaFoldDB" id="A0A4U5JM39"/>
<comment type="similarity">
    <text evidence="1">Belongs to the UPF0149 family.</text>
</comment>
<comment type="caution">
    <text evidence="2">The sequence shown here is derived from an EMBL/GenBank/DDBJ whole genome shotgun (WGS) entry which is preliminary data.</text>
</comment>